<feature type="compositionally biased region" description="Polar residues" evidence="1">
    <location>
        <begin position="1"/>
        <end position="11"/>
    </location>
</feature>
<feature type="non-terminal residue" evidence="2">
    <location>
        <position position="1"/>
    </location>
</feature>
<comment type="caution">
    <text evidence="2">The sequence shown here is derived from an EMBL/GenBank/DDBJ whole genome shotgun (WGS) entry which is preliminary data.</text>
</comment>
<proteinExistence type="predicted"/>
<feature type="compositionally biased region" description="Basic residues" evidence="1">
    <location>
        <begin position="12"/>
        <end position="29"/>
    </location>
</feature>
<dbReference type="EMBL" id="CACTIH010003913">
    <property type="protein sequence ID" value="CAA2987305.1"/>
    <property type="molecule type" value="Genomic_DNA"/>
</dbReference>
<name>A0A8S0S857_OLEEU</name>
<dbReference type="Proteomes" id="UP000594638">
    <property type="component" value="Unassembled WGS sequence"/>
</dbReference>
<sequence>HYTVMHQSKQFTSKHHRKNPIATRSRKPKNPQTNRSKREKIVAELVAKPPNLPRVAMNGSPSLGHNEMQCLSVRPPAEMSPNPGP</sequence>
<dbReference type="AlphaFoldDB" id="A0A8S0S857"/>
<evidence type="ECO:0000313" key="2">
    <source>
        <dbReference type="EMBL" id="CAA2987305.1"/>
    </source>
</evidence>
<keyword evidence="3" id="KW-1185">Reference proteome</keyword>
<reference evidence="2 3" key="1">
    <citation type="submission" date="2019-12" db="EMBL/GenBank/DDBJ databases">
        <authorList>
            <person name="Alioto T."/>
            <person name="Alioto T."/>
            <person name="Gomez Garrido J."/>
        </authorList>
    </citation>
    <scope>NUCLEOTIDE SEQUENCE [LARGE SCALE GENOMIC DNA]</scope>
</reference>
<evidence type="ECO:0000256" key="1">
    <source>
        <dbReference type="SAM" id="MobiDB-lite"/>
    </source>
</evidence>
<protein>
    <submittedName>
        <fullName evidence="2">Uncharacterized protein</fullName>
    </submittedName>
</protein>
<feature type="region of interest" description="Disordered" evidence="1">
    <location>
        <begin position="1"/>
        <end position="85"/>
    </location>
</feature>
<gene>
    <name evidence="2" type="ORF">OLEA9_A093347</name>
</gene>
<evidence type="ECO:0000313" key="3">
    <source>
        <dbReference type="Proteomes" id="UP000594638"/>
    </source>
</evidence>
<organism evidence="2 3">
    <name type="scientific">Olea europaea subsp. europaea</name>
    <dbReference type="NCBI Taxonomy" id="158383"/>
    <lineage>
        <taxon>Eukaryota</taxon>
        <taxon>Viridiplantae</taxon>
        <taxon>Streptophyta</taxon>
        <taxon>Embryophyta</taxon>
        <taxon>Tracheophyta</taxon>
        <taxon>Spermatophyta</taxon>
        <taxon>Magnoliopsida</taxon>
        <taxon>eudicotyledons</taxon>
        <taxon>Gunneridae</taxon>
        <taxon>Pentapetalae</taxon>
        <taxon>asterids</taxon>
        <taxon>lamiids</taxon>
        <taxon>Lamiales</taxon>
        <taxon>Oleaceae</taxon>
        <taxon>Oleeae</taxon>
        <taxon>Olea</taxon>
    </lineage>
</organism>
<accession>A0A8S0S857</accession>
<dbReference type="Gramene" id="OE9A093347T1">
    <property type="protein sequence ID" value="OE9A093347C1"/>
    <property type="gene ID" value="OE9A093347"/>
</dbReference>